<keyword evidence="8" id="KW-0418">Kinase</keyword>
<dbReference type="InterPro" id="IPR036641">
    <property type="entry name" value="HPT_dom_sf"/>
</dbReference>
<dbReference type="InterPro" id="IPR010808">
    <property type="entry name" value="CheA_P2-bd"/>
</dbReference>
<dbReference type="InterPro" id="IPR037052">
    <property type="entry name" value="CheA-like_P2_sf"/>
</dbReference>
<dbReference type="EC" id="2.7.13.3" evidence="2"/>
<dbReference type="GO" id="GO:0005524">
    <property type="term" value="F:ATP binding"/>
    <property type="evidence" value="ECO:0007669"/>
    <property type="project" value="UniProtKB-KW"/>
</dbReference>
<evidence type="ECO:0000256" key="8">
    <source>
        <dbReference type="ARBA" id="ARBA00022777"/>
    </source>
</evidence>
<dbReference type="InterPro" id="IPR005467">
    <property type="entry name" value="His_kinase_dom"/>
</dbReference>
<dbReference type="Pfam" id="PF02895">
    <property type="entry name" value="H-kinase_dim"/>
    <property type="match status" value="1"/>
</dbReference>
<dbReference type="CDD" id="cd00088">
    <property type="entry name" value="HPT"/>
    <property type="match status" value="1"/>
</dbReference>
<evidence type="ECO:0000256" key="7">
    <source>
        <dbReference type="ARBA" id="ARBA00022741"/>
    </source>
</evidence>
<evidence type="ECO:0000256" key="9">
    <source>
        <dbReference type="ARBA" id="ARBA00022840"/>
    </source>
</evidence>
<evidence type="ECO:0000256" key="12">
    <source>
        <dbReference type="SAM" id="MobiDB-lite"/>
    </source>
</evidence>
<dbReference type="SUPFAM" id="SSF55874">
    <property type="entry name" value="ATPase domain of HSP90 chaperone/DNA topoisomerase II/histidine kinase"/>
    <property type="match status" value="1"/>
</dbReference>
<keyword evidence="17" id="KW-1185">Reference proteome</keyword>
<gene>
    <name evidence="16" type="ORF">D4N35_016585</name>
</gene>
<dbReference type="InterPro" id="IPR003594">
    <property type="entry name" value="HATPase_dom"/>
</dbReference>
<evidence type="ECO:0000256" key="11">
    <source>
        <dbReference type="PROSITE-ProRule" id="PRU00110"/>
    </source>
</evidence>
<dbReference type="InterPro" id="IPR036890">
    <property type="entry name" value="HATPase_C_sf"/>
</dbReference>
<feature type="domain" description="Histidine kinase" evidence="13">
    <location>
        <begin position="314"/>
        <end position="555"/>
    </location>
</feature>
<dbReference type="OrthoDB" id="9803176at2"/>
<name>A0A443IJP5_9BACI</name>
<feature type="region of interest" description="Disordered" evidence="12">
    <location>
        <begin position="124"/>
        <end position="145"/>
    </location>
</feature>
<dbReference type="InterPro" id="IPR051315">
    <property type="entry name" value="Bact_Chemotaxis_CheA"/>
</dbReference>
<dbReference type="Pfam" id="PF07194">
    <property type="entry name" value="P2"/>
    <property type="match status" value="1"/>
</dbReference>
<organism evidence="16 17">
    <name type="scientific">Siminovitchia fortis</name>
    <dbReference type="NCBI Taxonomy" id="254758"/>
    <lineage>
        <taxon>Bacteria</taxon>
        <taxon>Bacillati</taxon>
        <taxon>Bacillota</taxon>
        <taxon>Bacilli</taxon>
        <taxon>Bacillales</taxon>
        <taxon>Bacillaceae</taxon>
        <taxon>Siminovitchia</taxon>
    </lineage>
</organism>
<dbReference type="SMART" id="SM00260">
    <property type="entry name" value="CheW"/>
    <property type="match status" value="1"/>
</dbReference>
<dbReference type="Pfam" id="PF02518">
    <property type="entry name" value="HATPase_c"/>
    <property type="match status" value="1"/>
</dbReference>
<dbReference type="FunFam" id="3.30.565.10:FF:000016">
    <property type="entry name" value="Chemotaxis protein CheA, putative"/>
    <property type="match status" value="1"/>
</dbReference>
<dbReference type="InterPro" id="IPR008207">
    <property type="entry name" value="Sig_transdc_His_kin_Hpt_dom"/>
</dbReference>
<evidence type="ECO:0000256" key="3">
    <source>
        <dbReference type="ARBA" id="ARBA00021495"/>
    </source>
</evidence>
<feature type="domain" description="CheW-like" evidence="14">
    <location>
        <begin position="557"/>
        <end position="691"/>
    </location>
</feature>
<reference evidence="16" key="1">
    <citation type="submission" date="2018-12" db="EMBL/GenBank/DDBJ databases">
        <authorList>
            <person name="Sun L."/>
            <person name="Chen Z."/>
        </authorList>
    </citation>
    <scope>NUCLEOTIDE SEQUENCE [LARGE SCALE GENOMIC DNA]</scope>
    <source>
        <strain evidence="16">DSM 16012</strain>
    </source>
</reference>
<proteinExistence type="predicted"/>
<dbReference type="RefSeq" id="WP_120075686.1">
    <property type="nucleotide sequence ID" value="NZ_CP126113.1"/>
</dbReference>
<evidence type="ECO:0000313" key="17">
    <source>
        <dbReference type="Proteomes" id="UP000273811"/>
    </source>
</evidence>
<dbReference type="InterPro" id="IPR035891">
    <property type="entry name" value="CheY-binding_CheA"/>
</dbReference>
<comment type="caution">
    <text evidence="16">The sequence shown here is derived from an EMBL/GenBank/DDBJ whole genome shotgun (WGS) entry which is preliminary data.</text>
</comment>
<feature type="modified residue" description="Phosphohistidine" evidence="11">
    <location>
        <position position="49"/>
    </location>
</feature>
<evidence type="ECO:0000259" key="14">
    <source>
        <dbReference type="PROSITE" id="PS50851"/>
    </source>
</evidence>
<dbReference type="Proteomes" id="UP000273811">
    <property type="component" value="Unassembled WGS sequence"/>
</dbReference>
<dbReference type="SUPFAM" id="SSF47384">
    <property type="entry name" value="Homodimeric domain of signal transducing histidine kinase"/>
    <property type="match status" value="1"/>
</dbReference>
<protein>
    <recommendedName>
        <fullName evidence="3">Chemotaxis protein CheA</fullName>
        <ecNumber evidence="2">2.7.13.3</ecNumber>
    </recommendedName>
</protein>
<feature type="compositionally biased region" description="Basic and acidic residues" evidence="12">
    <location>
        <begin position="283"/>
        <end position="292"/>
    </location>
</feature>
<dbReference type="SUPFAM" id="SSF55052">
    <property type="entry name" value="CheY-binding domain of CheA"/>
    <property type="match status" value="1"/>
</dbReference>
<dbReference type="PROSITE" id="PS50894">
    <property type="entry name" value="HPT"/>
    <property type="match status" value="1"/>
</dbReference>
<dbReference type="InterPro" id="IPR004358">
    <property type="entry name" value="Sig_transdc_His_kin-like_C"/>
</dbReference>
<dbReference type="PROSITE" id="PS50109">
    <property type="entry name" value="HIS_KIN"/>
    <property type="match status" value="1"/>
</dbReference>
<dbReference type="InterPro" id="IPR004105">
    <property type="entry name" value="CheA-like_dim"/>
</dbReference>
<evidence type="ECO:0000256" key="4">
    <source>
        <dbReference type="ARBA" id="ARBA00022500"/>
    </source>
</evidence>
<dbReference type="EMBL" id="QYTU02000055">
    <property type="protein sequence ID" value="RWR04701.1"/>
    <property type="molecule type" value="Genomic_DNA"/>
</dbReference>
<evidence type="ECO:0000256" key="5">
    <source>
        <dbReference type="ARBA" id="ARBA00022553"/>
    </source>
</evidence>
<dbReference type="GO" id="GO:0005737">
    <property type="term" value="C:cytoplasm"/>
    <property type="evidence" value="ECO:0007669"/>
    <property type="project" value="InterPro"/>
</dbReference>
<evidence type="ECO:0000313" key="16">
    <source>
        <dbReference type="EMBL" id="RWR04701.1"/>
    </source>
</evidence>
<dbReference type="Gene3D" id="1.10.287.560">
    <property type="entry name" value="Histidine kinase CheA-like, homodimeric domain"/>
    <property type="match status" value="1"/>
</dbReference>
<dbReference type="Pfam" id="PF01584">
    <property type="entry name" value="CheW"/>
    <property type="match status" value="1"/>
</dbReference>
<dbReference type="Gene3D" id="1.20.120.160">
    <property type="entry name" value="HPT domain"/>
    <property type="match status" value="1"/>
</dbReference>
<feature type="region of interest" description="Disordered" evidence="12">
    <location>
        <begin position="257"/>
        <end position="299"/>
    </location>
</feature>
<dbReference type="Gene3D" id="3.30.70.1110">
    <property type="entry name" value="Histidine kinase CheA-like, P2 response regulator-binding domain"/>
    <property type="match status" value="1"/>
</dbReference>
<dbReference type="PANTHER" id="PTHR43395">
    <property type="entry name" value="SENSOR HISTIDINE KINASE CHEA"/>
    <property type="match status" value="1"/>
</dbReference>
<dbReference type="GO" id="GO:0000155">
    <property type="term" value="F:phosphorelay sensor kinase activity"/>
    <property type="evidence" value="ECO:0007669"/>
    <property type="project" value="InterPro"/>
</dbReference>
<dbReference type="CDD" id="cd16916">
    <property type="entry name" value="HATPase_CheA-like"/>
    <property type="match status" value="1"/>
</dbReference>
<dbReference type="SMART" id="SM00073">
    <property type="entry name" value="HPT"/>
    <property type="match status" value="1"/>
</dbReference>
<keyword evidence="5 11" id="KW-0597">Phosphoprotein</keyword>
<sequence>MDTFDLSEFLGVFIDEVDEQLDIIDQEILVLEQEGESPEVIQRLFRAAHTLKGSSATMGFEDMTKLTHEMEHLLDHVRNGRLSVTHDLINLLFKCLDELKQLKEEIVSGQDPRTDITPLIEEVENFSSRKQPEQEEETASDEQYSSEIQADIDSYREQGLHIYELSINISAECEMKSVRAFLIKNQLESAGADIIQSIPDFDQPDNQEEDYEKIKFLIAAQQSSSEISGLVEMMTDVDQVAVNDFGQEAAVKEAAAATGTEAVEKAEVPVEQEKKAGSAPKPEPPKADEKKPAKGRQAAQTIRVDVGRLEHLMNLVGELVIDQTRISQVSGLLHNRYTEDDTVDDLVQVSDHVARVIGELQESVMKVRMLPIRQLFSRFPRMVRDLAQTLDKDIDLVIEGQETELDRTVIEKIGDPLIHLIRNAVDHGLESKEDRAKTDKPPKGVLRITASHEENQVVITVEDDGAGIDPDKMRASALKKGVITAEEAEKLTDDEAAYLIFRPGFSTAKEVSDVSGRGVGMDIVRSHIESLNGIIELNTKLGQGTSFKIKLPLTLAIITGLIIRLADRTFILPMSNVVEIVRIHPDTIQTIKGKSIVVVREQVLPIVWLHDLLQIPRTDPGNRQLPVVIVGVGEKRIALIVDELQGNQEIVVKSLGKYVGKINGVSGATILGDGRVELILEVAGINRMINNV</sequence>
<dbReference type="SMART" id="SM01231">
    <property type="entry name" value="H-kinase_dim"/>
    <property type="match status" value="1"/>
</dbReference>
<dbReference type="CDD" id="cd00731">
    <property type="entry name" value="CheA_reg"/>
    <property type="match status" value="1"/>
</dbReference>
<feature type="domain" description="HPt" evidence="15">
    <location>
        <begin position="2"/>
        <end position="106"/>
    </location>
</feature>
<feature type="compositionally biased region" description="Basic and acidic residues" evidence="12">
    <location>
        <begin position="262"/>
        <end position="276"/>
    </location>
</feature>
<dbReference type="InterPro" id="IPR002545">
    <property type="entry name" value="CheW-lke_dom"/>
</dbReference>
<evidence type="ECO:0000256" key="6">
    <source>
        <dbReference type="ARBA" id="ARBA00022679"/>
    </source>
</evidence>
<dbReference type="PRINTS" id="PR00344">
    <property type="entry name" value="BCTRLSENSOR"/>
</dbReference>
<evidence type="ECO:0000256" key="2">
    <source>
        <dbReference type="ARBA" id="ARBA00012438"/>
    </source>
</evidence>
<dbReference type="Pfam" id="PF01627">
    <property type="entry name" value="Hpt"/>
    <property type="match status" value="1"/>
</dbReference>
<dbReference type="SUPFAM" id="SSF47226">
    <property type="entry name" value="Histidine-containing phosphotransfer domain, HPT domain"/>
    <property type="match status" value="1"/>
</dbReference>
<keyword evidence="4" id="KW-0145">Chemotaxis</keyword>
<dbReference type="InterPro" id="IPR037006">
    <property type="entry name" value="CheA-like_homodim_sf"/>
</dbReference>
<dbReference type="Gene3D" id="2.30.30.40">
    <property type="entry name" value="SH3 Domains"/>
    <property type="match status" value="1"/>
</dbReference>
<dbReference type="SMART" id="SM00387">
    <property type="entry name" value="HATPase_c"/>
    <property type="match status" value="1"/>
</dbReference>
<dbReference type="Gene3D" id="3.30.565.10">
    <property type="entry name" value="Histidine kinase-like ATPase, C-terminal domain"/>
    <property type="match status" value="1"/>
</dbReference>
<dbReference type="InterPro" id="IPR036061">
    <property type="entry name" value="CheW-like_dom_sf"/>
</dbReference>
<dbReference type="GO" id="GO:0006935">
    <property type="term" value="P:chemotaxis"/>
    <property type="evidence" value="ECO:0007669"/>
    <property type="project" value="UniProtKB-KW"/>
</dbReference>
<dbReference type="PANTHER" id="PTHR43395:SF1">
    <property type="entry name" value="CHEMOTAXIS PROTEIN CHEA"/>
    <property type="match status" value="1"/>
</dbReference>
<evidence type="ECO:0000256" key="1">
    <source>
        <dbReference type="ARBA" id="ARBA00000085"/>
    </source>
</evidence>
<keyword evidence="9" id="KW-0067">ATP-binding</keyword>
<dbReference type="PROSITE" id="PS50851">
    <property type="entry name" value="CHEW"/>
    <property type="match status" value="1"/>
</dbReference>
<keyword evidence="10" id="KW-0902">Two-component regulatory system</keyword>
<evidence type="ECO:0000259" key="15">
    <source>
        <dbReference type="PROSITE" id="PS50894"/>
    </source>
</evidence>
<comment type="catalytic activity">
    <reaction evidence="1">
        <text>ATP + protein L-histidine = ADP + protein N-phospho-L-histidine.</text>
        <dbReference type="EC" id="2.7.13.3"/>
    </reaction>
</comment>
<dbReference type="SUPFAM" id="SSF50341">
    <property type="entry name" value="CheW-like"/>
    <property type="match status" value="1"/>
</dbReference>
<keyword evidence="7" id="KW-0547">Nucleotide-binding</keyword>
<evidence type="ECO:0000259" key="13">
    <source>
        <dbReference type="PROSITE" id="PS50109"/>
    </source>
</evidence>
<keyword evidence="6" id="KW-0808">Transferase</keyword>
<dbReference type="AlphaFoldDB" id="A0A443IJP5"/>
<accession>A0A443IJP5</accession>
<evidence type="ECO:0000256" key="10">
    <source>
        <dbReference type="ARBA" id="ARBA00023012"/>
    </source>
</evidence>
<dbReference type="InterPro" id="IPR036097">
    <property type="entry name" value="HisK_dim/P_sf"/>
</dbReference>